<accession>D7CQ66</accession>
<dbReference type="Gene3D" id="3.90.850.10">
    <property type="entry name" value="Fumarylacetoacetase-like, C-terminal domain"/>
    <property type="match status" value="1"/>
</dbReference>
<feature type="domain" description="Fumarylacetoacetase-like C-terminal" evidence="2">
    <location>
        <begin position="52"/>
        <end position="248"/>
    </location>
</feature>
<dbReference type="InterPro" id="IPR018833">
    <property type="entry name" value="Rv2993c-like_N"/>
</dbReference>
<evidence type="ECO:0000313" key="5">
    <source>
        <dbReference type="Proteomes" id="UP000000379"/>
    </source>
</evidence>
<gene>
    <name evidence="4" type="ordered locus">Trad_1732</name>
</gene>
<evidence type="ECO:0000256" key="1">
    <source>
        <dbReference type="ARBA" id="ARBA00022723"/>
    </source>
</evidence>
<dbReference type="PANTHER" id="PTHR11820">
    <property type="entry name" value="ACYLPYRUVASE"/>
    <property type="match status" value="1"/>
</dbReference>
<proteinExistence type="predicted"/>
<feature type="domain" description="Rv2993c-like N-terminal" evidence="3">
    <location>
        <begin position="1"/>
        <end position="46"/>
    </location>
</feature>
<dbReference type="RefSeq" id="WP_013178217.1">
    <property type="nucleotide sequence ID" value="NC_014221.1"/>
</dbReference>
<protein>
    <submittedName>
        <fullName evidence="4">5-carboxymethyl-2-hydroxymuconateDelta-isomerase</fullName>
        <ecNumber evidence="4">5.3.3.10</ecNumber>
    </submittedName>
</protein>
<evidence type="ECO:0000259" key="3">
    <source>
        <dbReference type="Pfam" id="PF10370"/>
    </source>
</evidence>
<dbReference type="STRING" id="649638.Trad_1732"/>
<dbReference type="GO" id="GO:0018773">
    <property type="term" value="F:acetylpyruvate hydrolase activity"/>
    <property type="evidence" value="ECO:0007669"/>
    <property type="project" value="TreeGrafter"/>
</dbReference>
<dbReference type="GO" id="GO:0046872">
    <property type="term" value="F:metal ion binding"/>
    <property type="evidence" value="ECO:0007669"/>
    <property type="project" value="UniProtKB-KW"/>
</dbReference>
<dbReference type="KEGG" id="tra:Trad_1732"/>
<keyword evidence="4" id="KW-0413">Isomerase</keyword>
<dbReference type="EMBL" id="CP002049">
    <property type="protein sequence ID" value="ADI14850.1"/>
    <property type="molecule type" value="Genomic_DNA"/>
</dbReference>
<dbReference type="HOGENOM" id="CLU_028458_4_2_0"/>
<dbReference type="Pfam" id="PF01557">
    <property type="entry name" value="FAA_hydrolase"/>
    <property type="match status" value="1"/>
</dbReference>
<sequence length="252" mass="27330">MKRIRYRDQHGVSWGDLRGGTVYPTDMWGKRSGGATTLSEVTLLAPCEPKNIVCVGKNYAKHIAEMGGSADDLPKEPGLFLKGLSALSNPGDPIVYPSWTQELHYEGELAVVIGQRLRNVSESEALDAVLGYTCALDVTARDKQRSDLQWVRGKSADGFCPVGPWLETDLDPHDVRVQTLVNGELKQDGHTRDLIFGVPVILAYISSFMTLEPGDLVLTGTPDGVGPLKVGDEVTVRVEGVGDLTNTVEADR</sequence>
<reference evidence="5" key="1">
    <citation type="submission" date="2010-05" db="EMBL/GenBank/DDBJ databases">
        <title>The complete genome of Truepera radiovictris DSM 17093.</title>
        <authorList>
            <consortium name="US DOE Joint Genome Institute (JGI-PGF)"/>
            <person name="Lucas S."/>
            <person name="Copeland A."/>
            <person name="Lapidus A."/>
            <person name="Glavina del Rio T."/>
            <person name="Dalin E."/>
            <person name="Tice H."/>
            <person name="Bruce D."/>
            <person name="Goodwin L."/>
            <person name="Pitluck S."/>
            <person name="Kyrpides N."/>
            <person name="Mavromatis K."/>
            <person name="Ovchinnikova G."/>
            <person name="Munk A.C."/>
            <person name="Detter J.C."/>
            <person name="Han C."/>
            <person name="Tapia R."/>
            <person name="Land M."/>
            <person name="Hauser L."/>
            <person name="Markowitz V."/>
            <person name="Cheng J.-F."/>
            <person name="Hugenholtz P."/>
            <person name="Woyke T."/>
            <person name="Wu D."/>
            <person name="Tindall B."/>
            <person name="Pomrenke H.G."/>
            <person name="Brambilla E."/>
            <person name="Klenk H.-P."/>
            <person name="Eisen J.A."/>
        </authorList>
    </citation>
    <scope>NUCLEOTIDE SEQUENCE [LARGE SCALE GENOMIC DNA]</scope>
    <source>
        <strain evidence="5">DSM 17093 / CIP 108686 / LMG 22925 / RQ-24</strain>
    </source>
</reference>
<keyword evidence="5" id="KW-1185">Reference proteome</keyword>
<dbReference type="InterPro" id="IPR011234">
    <property type="entry name" value="Fumarylacetoacetase-like_C"/>
</dbReference>
<dbReference type="FunFam" id="3.90.850.10:FF:000002">
    <property type="entry name" value="2-hydroxyhepta-2,4-diene-1,7-dioate isomerase"/>
    <property type="match status" value="1"/>
</dbReference>
<organism evidence="4 5">
    <name type="scientific">Truepera radiovictrix (strain DSM 17093 / CIP 108686 / LMG 22925 / RQ-24)</name>
    <dbReference type="NCBI Taxonomy" id="649638"/>
    <lineage>
        <taxon>Bacteria</taxon>
        <taxon>Thermotogati</taxon>
        <taxon>Deinococcota</taxon>
        <taxon>Deinococci</taxon>
        <taxon>Trueperales</taxon>
        <taxon>Trueperaceae</taxon>
        <taxon>Truepera</taxon>
    </lineage>
</organism>
<dbReference type="InterPro" id="IPR036663">
    <property type="entry name" value="Fumarylacetoacetase_C_sf"/>
</dbReference>
<keyword evidence="1" id="KW-0479">Metal-binding</keyword>
<dbReference type="PANTHER" id="PTHR11820:SF7">
    <property type="entry name" value="ACYLPYRUVASE FAHD1, MITOCHONDRIAL"/>
    <property type="match status" value="1"/>
</dbReference>
<evidence type="ECO:0000313" key="4">
    <source>
        <dbReference type="EMBL" id="ADI14850.1"/>
    </source>
</evidence>
<reference evidence="4 5" key="2">
    <citation type="journal article" date="2011" name="Stand. Genomic Sci.">
        <title>Complete genome sequence of Truepera radiovictrix type strain (RQ-24).</title>
        <authorList>
            <person name="Ivanova N."/>
            <person name="Rohde C."/>
            <person name="Munk C."/>
            <person name="Nolan M."/>
            <person name="Lucas S."/>
            <person name="Del Rio T.G."/>
            <person name="Tice H."/>
            <person name="Deshpande S."/>
            <person name="Cheng J.F."/>
            <person name="Tapia R."/>
            <person name="Han C."/>
            <person name="Goodwin L."/>
            <person name="Pitluck S."/>
            <person name="Liolios K."/>
            <person name="Mavromatis K."/>
            <person name="Mikhailova N."/>
            <person name="Pati A."/>
            <person name="Chen A."/>
            <person name="Palaniappan K."/>
            <person name="Land M."/>
            <person name="Hauser L."/>
            <person name="Chang Y.J."/>
            <person name="Jeffries C.D."/>
            <person name="Brambilla E."/>
            <person name="Rohde M."/>
            <person name="Goker M."/>
            <person name="Tindall B.J."/>
            <person name="Woyke T."/>
            <person name="Bristow J."/>
            <person name="Eisen J.A."/>
            <person name="Markowitz V."/>
            <person name="Hugenholtz P."/>
            <person name="Kyrpides N.C."/>
            <person name="Klenk H.P."/>
            <person name="Lapidus A."/>
        </authorList>
    </citation>
    <scope>NUCLEOTIDE SEQUENCE [LARGE SCALE GENOMIC DNA]</scope>
    <source>
        <strain evidence="5">DSM 17093 / CIP 108686 / LMG 22925 / RQ-24</strain>
    </source>
</reference>
<dbReference type="GO" id="GO:0019752">
    <property type="term" value="P:carboxylic acid metabolic process"/>
    <property type="evidence" value="ECO:0007669"/>
    <property type="project" value="UniProtKB-ARBA"/>
</dbReference>
<evidence type="ECO:0000259" key="2">
    <source>
        <dbReference type="Pfam" id="PF01557"/>
    </source>
</evidence>
<dbReference type="GO" id="GO:0008704">
    <property type="term" value="F:5-carboxymethyl-2-hydroxymuconate delta-isomerase activity"/>
    <property type="evidence" value="ECO:0007669"/>
    <property type="project" value="UniProtKB-EC"/>
</dbReference>
<dbReference type="AlphaFoldDB" id="D7CQ66"/>
<dbReference type="Proteomes" id="UP000000379">
    <property type="component" value="Chromosome"/>
</dbReference>
<dbReference type="EC" id="5.3.3.10" evidence="4"/>
<dbReference type="Pfam" id="PF10370">
    <property type="entry name" value="Rv2993c-like_N"/>
    <property type="match status" value="1"/>
</dbReference>
<dbReference type="eggNOG" id="COG0179">
    <property type="taxonomic scope" value="Bacteria"/>
</dbReference>
<name>D7CQ66_TRURR</name>
<dbReference type="SUPFAM" id="SSF56529">
    <property type="entry name" value="FAH"/>
    <property type="match status" value="1"/>
</dbReference>